<gene>
    <name evidence="1" type="ORF">PFAG_03317</name>
</gene>
<name>W7G4P0_PLAFA</name>
<dbReference type="Proteomes" id="UP000030666">
    <property type="component" value="Unassembled WGS sequence"/>
</dbReference>
<reference evidence="1" key="1">
    <citation type="submission" date="2013-02" db="EMBL/GenBank/DDBJ databases">
        <title>The Genome Sequence of Plasmodium falciparum Santa Lucia.</title>
        <authorList>
            <consortium name="The Broad Institute Genome Sequencing Platform"/>
            <consortium name="The Broad Institute Genome Sequencing Center for Infectious Disease"/>
            <person name="Neafsey D."/>
            <person name="Cheeseman I."/>
            <person name="Volkman S."/>
            <person name="Adams J."/>
            <person name="Walker B."/>
            <person name="Young S.K."/>
            <person name="Zeng Q."/>
            <person name="Gargeya S."/>
            <person name="Fitzgerald M."/>
            <person name="Haas B."/>
            <person name="Abouelleil A."/>
            <person name="Alvarado L."/>
            <person name="Arachchi H.M."/>
            <person name="Berlin A.M."/>
            <person name="Chapman S.B."/>
            <person name="Dewar J."/>
            <person name="Goldberg J."/>
            <person name="Griggs A."/>
            <person name="Gujja S."/>
            <person name="Hansen M."/>
            <person name="Howarth C."/>
            <person name="Imamovic A."/>
            <person name="Larimer J."/>
            <person name="McCowan C."/>
            <person name="Murphy C."/>
            <person name="Neiman D."/>
            <person name="Pearson M."/>
            <person name="Priest M."/>
            <person name="Roberts A."/>
            <person name="Saif S."/>
            <person name="Shea T."/>
            <person name="Sisk P."/>
            <person name="Sykes S."/>
            <person name="Wortman J."/>
            <person name="Nusbaum C."/>
            <person name="Birren B."/>
        </authorList>
    </citation>
    <scope>NUCLEOTIDE SEQUENCE [LARGE SCALE GENOMIC DNA]</scope>
    <source>
        <strain evidence="1">Santa Lucia</strain>
    </source>
</reference>
<dbReference type="AlphaFoldDB" id="W7G4P0"/>
<dbReference type="EMBL" id="KE123501">
    <property type="protein sequence ID" value="EUT84226.1"/>
    <property type="molecule type" value="Genomic_DNA"/>
</dbReference>
<evidence type="ECO:0000313" key="1">
    <source>
        <dbReference type="EMBL" id="EUT84226.1"/>
    </source>
</evidence>
<protein>
    <submittedName>
        <fullName evidence="1">Uncharacterized protein</fullName>
    </submittedName>
</protein>
<organism evidence="1">
    <name type="scientific">Plasmodium falciparum Santa Lucia</name>
    <dbReference type="NCBI Taxonomy" id="478859"/>
    <lineage>
        <taxon>Eukaryota</taxon>
        <taxon>Sar</taxon>
        <taxon>Alveolata</taxon>
        <taxon>Apicomplexa</taxon>
        <taxon>Aconoidasida</taxon>
        <taxon>Haemosporida</taxon>
        <taxon>Plasmodiidae</taxon>
        <taxon>Plasmodium</taxon>
        <taxon>Plasmodium (Laverania)</taxon>
    </lineage>
</organism>
<proteinExistence type="predicted"/>
<accession>W7G4P0</accession>
<sequence>NNNKPFFFLVKKIIYPFIHDIVPILDLKKKKS</sequence>
<feature type="non-terminal residue" evidence="1">
    <location>
        <position position="1"/>
    </location>
</feature>